<evidence type="ECO:0000256" key="1">
    <source>
        <dbReference type="SAM" id="Phobius"/>
    </source>
</evidence>
<feature type="transmembrane region" description="Helical" evidence="1">
    <location>
        <begin position="130"/>
        <end position="149"/>
    </location>
</feature>
<reference evidence="2 3" key="2">
    <citation type="journal article" date="2022" name="Microorganisms">
        <title>Complete Genome Sequences of Two Flavobacterium ammonificans Strains and a Flavobacterium ammoniigenes Strain of Ammonifying Bacterioplankton Isolated from Surface River Water.</title>
        <authorList>
            <person name="Suda W."/>
            <person name="Ogata Y."/>
            <person name="Shindo C."/>
            <person name="Watanabe K."/>
        </authorList>
    </citation>
    <scope>NUCLEOTIDE SEQUENCE [LARGE SCALE GENOMIC DNA]</scope>
    <source>
        <strain evidence="2 3">GENT5</strain>
    </source>
</reference>
<keyword evidence="3" id="KW-1185">Reference proteome</keyword>
<gene>
    <name evidence="2" type="ORF">GENT5_14600</name>
</gene>
<dbReference type="EMBL" id="AP025184">
    <property type="protein sequence ID" value="BDB55155.1"/>
    <property type="molecule type" value="Genomic_DNA"/>
</dbReference>
<sequence length="261" mass="29250">MEPINTKIAHLLTNGYELQFENVFNKAYENYKKIALYAGLAILIFGFIFMVLAAFGLISFVGVEHLNENTIKQLESKMLKQEYLGYQFIFVLAINSVFSPISAGFLRMANAAQKDVEFKMRHFFSFYQWSYFKELFVATFIITCISTGIDTALTHFKIPVVGGIISFGIGILTVLSTPLIIFGKQKAIKAIQASIQLTSTKFLTLFLLLFVAFLGSLVGLIGFCIGVLFTIPFSMSMQYAIYDSIIGFENNDAIVIDSEEN</sequence>
<evidence type="ECO:0008006" key="4">
    <source>
        <dbReference type="Google" id="ProtNLM"/>
    </source>
</evidence>
<accession>A0ABN6L0G6</accession>
<organism evidence="2 3">
    <name type="scientific">Flavobacterium ammoniigenes</name>
    <dbReference type="NCBI Taxonomy" id="1751095"/>
    <lineage>
        <taxon>Bacteria</taxon>
        <taxon>Pseudomonadati</taxon>
        <taxon>Bacteroidota</taxon>
        <taxon>Flavobacteriia</taxon>
        <taxon>Flavobacteriales</taxon>
        <taxon>Flavobacteriaceae</taxon>
        <taxon>Flavobacterium</taxon>
    </lineage>
</organism>
<dbReference type="Proteomes" id="UP001319867">
    <property type="component" value="Chromosome"/>
</dbReference>
<feature type="transmembrane region" description="Helical" evidence="1">
    <location>
        <begin position="202"/>
        <end position="229"/>
    </location>
</feature>
<proteinExistence type="predicted"/>
<protein>
    <recommendedName>
        <fullName evidence="4">Integral membrane protein</fullName>
    </recommendedName>
</protein>
<feature type="transmembrane region" description="Helical" evidence="1">
    <location>
        <begin position="161"/>
        <end position="182"/>
    </location>
</feature>
<name>A0ABN6L0G6_9FLAO</name>
<keyword evidence="1" id="KW-0472">Membrane</keyword>
<evidence type="ECO:0000313" key="3">
    <source>
        <dbReference type="Proteomes" id="UP001319867"/>
    </source>
</evidence>
<keyword evidence="1" id="KW-0812">Transmembrane</keyword>
<feature type="transmembrane region" description="Helical" evidence="1">
    <location>
        <begin position="34"/>
        <end position="63"/>
    </location>
</feature>
<evidence type="ECO:0000313" key="2">
    <source>
        <dbReference type="EMBL" id="BDB55155.1"/>
    </source>
</evidence>
<feature type="transmembrane region" description="Helical" evidence="1">
    <location>
        <begin position="83"/>
        <end position="109"/>
    </location>
</feature>
<reference evidence="2 3" key="1">
    <citation type="journal article" date="2022" name="Int. J. Syst. Evol. Microbiol.">
        <title>Flavobacterium ammonificans sp. nov. and Flavobacterium ammoniigenes sp. nov., ammonifying bacteria isolated from surface river water.</title>
        <authorList>
            <person name="Watanabe K."/>
            <person name="Kitamura T."/>
            <person name="Ogata Y."/>
            <person name="Shindo C."/>
            <person name="Suda W."/>
        </authorList>
    </citation>
    <scope>NUCLEOTIDE SEQUENCE [LARGE SCALE GENOMIC DNA]</scope>
    <source>
        <strain evidence="2 3">GENT5</strain>
    </source>
</reference>
<dbReference type="RefSeq" id="WP_229316544.1">
    <property type="nucleotide sequence ID" value="NZ_AP025184.1"/>
</dbReference>
<keyword evidence="1" id="KW-1133">Transmembrane helix</keyword>